<evidence type="ECO:0000313" key="3">
    <source>
        <dbReference type="Proteomes" id="UP000216411"/>
    </source>
</evidence>
<feature type="chain" id="PRO_5016745298" evidence="1">
    <location>
        <begin position="28"/>
        <end position="134"/>
    </location>
</feature>
<accession>A0A371JCL7</accession>
<name>A0A371JCL7_9FIRM</name>
<keyword evidence="1" id="KW-0732">Signal</keyword>
<feature type="signal peptide" evidence="1">
    <location>
        <begin position="1"/>
        <end position="27"/>
    </location>
</feature>
<evidence type="ECO:0000256" key="1">
    <source>
        <dbReference type="SAM" id="SignalP"/>
    </source>
</evidence>
<protein>
    <submittedName>
        <fullName evidence="2">Uncharacterized protein</fullName>
    </submittedName>
</protein>
<dbReference type="AlphaFoldDB" id="A0A371JCL7"/>
<proteinExistence type="predicted"/>
<organism evidence="2 3">
    <name type="scientific">Lachnotalea glycerini</name>
    <dbReference type="NCBI Taxonomy" id="1763509"/>
    <lineage>
        <taxon>Bacteria</taxon>
        <taxon>Bacillati</taxon>
        <taxon>Bacillota</taxon>
        <taxon>Clostridia</taxon>
        <taxon>Lachnospirales</taxon>
        <taxon>Lachnospiraceae</taxon>
        <taxon>Lachnotalea</taxon>
    </lineage>
</organism>
<dbReference type="Proteomes" id="UP000216411">
    <property type="component" value="Unassembled WGS sequence"/>
</dbReference>
<gene>
    <name evidence="2" type="ORF">CG710_014930</name>
</gene>
<sequence length="134" mass="14893">MFKGKRIFLIVLSTLILIGAVSTPISAATYKTIYAETVNTRTGVEYFTPTFVLNTSSLHYHIKRRTYGSYITRISLQVYTNGKWNTKASASTSGSTSKTGDFTNLETGLSYRVVTTTTDPSTKYTNLTLSEVYE</sequence>
<evidence type="ECO:0000313" key="2">
    <source>
        <dbReference type="EMBL" id="RDY30416.1"/>
    </source>
</evidence>
<keyword evidence="3" id="KW-1185">Reference proteome</keyword>
<dbReference type="EMBL" id="NOKA02000038">
    <property type="protein sequence ID" value="RDY30416.1"/>
    <property type="molecule type" value="Genomic_DNA"/>
</dbReference>
<reference evidence="2 3" key="1">
    <citation type="journal article" date="2017" name="Genome Announc.">
        <title>Draft Genome Sequence of a Sporulating and Motile Strain of Lachnotalea glycerini Isolated from Water in Quebec City, Canada.</title>
        <authorList>
            <person name="Maheux A.F."/>
            <person name="Boudreau D.K."/>
            <person name="Berube E."/>
            <person name="Boissinot M."/>
            <person name="Raymond F."/>
            <person name="Brodeur S."/>
            <person name="Corbeil J."/>
            <person name="Isabel S."/>
            <person name="Omar R.F."/>
            <person name="Bergeron M.G."/>
        </authorList>
    </citation>
    <scope>NUCLEOTIDE SEQUENCE [LARGE SCALE GENOMIC DNA]</scope>
    <source>
        <strain evidence="2 3">CCRI-19302</strain>
    </source>
</reference>
<dbReference type="RefSeq" id="WP_094378339.1">
    <property type="nucleotide sequence ID" value="NZ_NOKA02000038.1"/>
</dbReference>
<comment type="caution">
    <text evidence="2">The sequence shown here is derived from an EMBL/GenBank/DDBJ whole genome shotgun (WGS) entry which is preliminary data.</text>
</comment>